<proteinExistence type="predicted"/>
<sequence>MFGFTSPSASIAMPWPPSADALPPLDLASPALDHARGTRNVYKFGGTSVGSPDRLFQLVSLVKAERGRVIAVVVSAMAKNTDLLLDAAALAAAGNIDAALLLIDRVQAITVQNANVTQTRILGDGHAS</sequence>
<dbReference type="KEGG" id="spar:SPRG_18215"/>
<dbReference type="InterPro" id="IPR036393">
    <property type="entry name" value="AceGlu_kinase-like_sf"/>
</dbReference>
<dbReference type="GO" id="GO:0004072">
    <property type="term" value="F:aspartate kinase activity"/>
    <property type="evidence" value="ECO:0007669"/>
    <property type="project" value="InterPro"/>
</dbReference>
<dbReference type="EMBL" id="KK584238">
    <property type="protein sequence ID" value="KDO16252.1"/>
    <property type="molecule type" value="Genomic_DNA"/>
</dbReference>
<dbReference type="AlphaFoldDB" id="A0A067BNI6"/>
<gene>
    <name evidence="1" type="ORF">SPRG_18215</name>
</gene>
<evidence type="ECO:0008006" key="3">
    <source>
        <dbReference type="Google" id="ProtNLM"/>
    </source>
</evidence>
<dbReference type="PROSITE" id="PS00324">
    <property type="entry name" value="ASPARTOKINASE"/>
    <property type="match status" value="1"/>
</dbReference>
<feature type="non-terminal residue" evidence="1">
    <location>
        <position position="128"/>
    </location>
</feature>
<dbReference type="Proteomes" id="UP000030745">
    <property type="component" value="Unassembled WGS sequence"/>
</dbReference>
<name>A0A067BNI6_SAPPC</name>
<dbReference type="Gene3D" id="3.40.1160.10">
    <property type="entry name" value="Acetylglutamate kinase-like"/>
    <property type="match status" value="1"/>
</dbReference>
<dbReference type="OrthoDB" id="67851at2759"/>
<protein>
    <recommendedName>
        <fullName evidence="3">Aspartate/glutamate/uridylate kinase domain-containing protein</fullName>
    </recommendedName>
</protein>
<reference evidence="1 2" key="1">
    <citation type="journal article" date="2013" name="PLoS Genet.">
        <title>Distinctive expansion of potential virulence genes in the genome of the oomycete fish pathogen Saprolegnia parasitica.</title>
        <authorList>
            <person name="Jiang R.H."/>
            <person name="de Bruijn I."/>
            <person name="Haas B.J."/>
            <person name="Belmonte R."/>
            <person name="Lobach L."/>
            <person name="Christie J."/>
            <person name="van den Ackerveken G."/>
            <person name="Bottin A."/>
            <person name="Bulone V."/>
            <person name="Diaz-Moreno S.M."/>
            <person name="Dumas B."/>
            <person name="Fan L."/>
            <person name="Gaulin E."/>
            <person name="Govers F."/>
            <person name="Grenville-Briggs L.J."/>
            <person name="Horner N.R."/>
            <person name="Levin J.Z."/>
            <person name="Mammella M."/>
            <person name="Meijer H.J."/>
            <person name="Morris P."/>
            <person name="Nusbaum C."/>
            <person name="Oome S."/>
            <person name="Phillips A.J."/>
            <person name="van Rooyen D."/>
            <person name="Rzeszutek E."/>
            <person name="Saraiva M."/>
            <person name="Secombes C.J."/>
            <person name="Seidl M.F."/>
            <person name="Snel B."/>
            <person name="Stassen J.H."/>
            <person name="Sykes S."/>
            <person name="Tripathy S."/>
            <person name="van den Berg H."/>
            <person name="Vega-Arreguin J.C."/>
            <person name="Wawra S."/>
            <person name="Young S.K."/>
            <person name="Zeng Q."/>
            <person name="Dieguez-Uribeondo J."/>
            <person name="Russ C."/>
            <person name="Tyler B.M."/>
            <person name="van West P."/>
        </authorList>
    </citation>
    <scope>NUCLEOTIDE SEQUENCE [LARGE SCALE GENOMIC DNA]</scope>
    <source>
        <strain evidence="1 2">CBS 223.65</strain>
    </source>
</reference>
<dbReference type="RefSeq" id="XP_012213042.1">
    <property type="nucleotide sequence ID" value="XM_012357652.1"/>
</dbReference>
<dbReference type="VEuPathDB" id="FungiDB:SPRG_18215"/>
<evidence type="ECO:0000313" key="2">
    <source>
        <dbReference type="Proteomes" id="UP000030745"/>
    </source>
</evidence>
<dbReference type="STRING" id="695850.A0A067BNI6"/>
<evidence type="ECO:0000313" key="1">
    <source>
        <dbReference type="EMBL" id="KDO16252.1"/>
    </source>
</evidence>
<organism evidence="1 2">
    <name type="scientific">Saprolegnia parasitica (strain CBS 223.65)</name>
    <dbReference type="NCBI Taxonomy" id="695850"/>
    <lineage>
        <taxon>Eukaryota</taxon>
        <taxon>Sar</taxon>
        <taxon>Stramenopiles</taxon>
        <taxon>Oomycota</taxon>
        <taxon>Saprolegniomycetes</taxon>
        <taxon>Saprolegniales</taxon>
        <taxon>Saprolegniaceae</taxon>
        <taxon>Saprolegnia</taxon>
    </lineage>
</organism>
<keyword evidence="2" id="KW-1185">Reference proteome</keyword>
<dbReference type="GO" id="GO:0008652">
    <property type="term" value="P:amino acid biosynthetic process"/>
    <property type="evidence" value="ECO:0007669"/>
    <property type="project" value="InterPro"/>
</dbReference>
<dbReference type="SUPFAM" id="SSF53633">
    <property type="entry name" value="Carbamate kinase-like"/>
    <property type="match status" value="1"/>
</dbReference>
<dbReference type="GeneID" id="24139740"/>
<accession>A0A067BNI6</accession>
<dbReference type="InterPro" id="IPR018042">
    <property type="entry name" value="Aspartate_kinase_CS"/>
</dbReference>